<dbReference type="SUPFAM" id="SSF103032">
    <property type="entry name" value="Hypothetical protein YwqG"/>
    <property type="match status" value="1"/>
</dbReference>
<evidence type="ECO:0000313" key="1">
    <source>
        <dbReference type="EMBL" id="MDQ0256343.1"/>
    </source>
</evidence>
<gene>
    <name evidence="1" type="ORF">J2S74_003763</name>
</gene>
<proteinExistence type="predicted"/>
<keyword evidence="2" id="KW-1185">Reference proteome</keyword>
<dbReference type="InterPro" id="IPR035948">
    <property type="entry name" value="YwqG-like_sf"/>
</dbReference>
<dbReference type="EMBL" id="JAUSUG010000016">
    <property type="protein sequence ID" value="MDQ0256343.1"/>
    <property type="molecule type" value="Genomic_DNA"/>
</dbReference>
<comment type="caution">
    <text evidence="1">The sequence shown here is derived from an EMBL/GenBank/DDBJ whole genome shotgun (WGS) entry which is preliminary data.</text>
</comment>
<evidence type="ECO:0000313" key="2">
    <source>
        <dbReference type="Proteomes" id="UP001230005"/>
    </source>
</evidence>
<name>A0ABU0A0V5_9BACI</name>
<protein>
    <submittedName>
        <fullName evidence="1">Uncharacterized protein YwqG</fullName>
    </submittedName>
</protein>
<organism evidence="1 2">
    <name type="scientific">Evansella vedderi</name>
    <dbReference type="NCBI Taxonomy" id="38282"/>
    <lineage>
        <taxon>Bacteria</taxon>
        <taxon>Bacillati</taxon>
        <taxon>Bacillota</taxon>
        <taxon>Bacilli</taxon>
        <taxon>Bacillales</taxon>
        <taxon>Bacillaceae</taxon>
        <taxon>Evansella</taxon>
    </lineage>
</organism>
<reference evidence="1 2" key="1">
    <citation type="submission" date="2023-07" db="EMBL/GenBank/DDBJ databases">
        <title>Genomic Encyclopedia of Type Strains, Phase IV (KMG-IV): sequencing the most valuable type-strain genomes for metagenomic binning, comparative biology and taxonomic classification.</title>
        <authorList>
            <person name="Goeker M."/>
        </authorList>
    </citation>
    <scope>NUCLEOTIDE SEQUENCE [LARGE SCALE GENOMIC DNA]</scope>
    <source>
        <strain evidence="1 2">DSM 9768</strain>
    </source>
</reference>
<sequence length="65" mass="7655">MSSRIPKLNLPTELEIYRKQIERTVKPFIKISTSKGQTKIFQSKLGGLHIYLKLWNIQKMLIINQ</sequence>
<dbReference type="Gene3D" id="2.30.320.10">
    <property type="entry name" value="YwqG-like"/>
    <property type="match status" value="1"/>
</dbReference>
<dbReference type="Proteomes" id="UP001230005">
    <property type="component" value="Unassembled WGS sequence"/>
</dbReference>
<accession>A0ABU0A0V5</accession>